<dbReference type="Proteomes" id="UP000537775">
    <property type="component" value="Unassembled WGS sequence"/>
</dbReference>
<gene>
    <name evidence="2" type="ORF">HD594_000309</name>
</gene>
<accession>A0A7X0FN23</accession>
<keyword evidence="3" id="KW-1185">Reference proteome</keyword>
<evidence type="ECO:0000256" key="1">
    <source>
        <dbReference type="SAM" id="MobiDB-lite"/>
    </source>
</evidence>
<organism evidence="2 3">
    <name type="scientific">Microbacterium thalassium</name>
    <dbReference type="NCBI Taxonomy" id="362649"/>
    <lineage>
        <taxon>Bacteria</taxon>
        <taxon>Bacillati</taxon>
        <taxon>Actinomycetota</taxon>
        <taxon>Actinomycetes</taxon>
        <taxon>Micrococcales</taxon>
        <taxon>Microbacteriaceae</taxon>
        <taxon>Microbacterium</taxon>
    </lineage>
</organism>
<name>A0A7X0FN23_9MICO</name>
<evidence type="ECO:0000313" key="3">
    <source>
        <dbReference type="Proteomes" id="UP000537775"/>
    </source>
</evidence>
<reference evidence="2 3" key="1">
    <citation type="submission" date="2020-08" db="EMBL/GenBank/DDBJ databases">
        <title>Sequencing the genomes of 1000 actinobacteria strains.</title>
        <authorList>
            <person name="Klenk H.-P."/>
        </authorList>
    </citation>
    <scope>NUCLEOTIDE SEQUENCE [LARGE SCALE GENOMIC DNA]</scope>
    <source>
        <strain evidence="2 3">DSM 12511</strain>
    </source>
</reference>
<proteinExistence type="predicted"/>
<comment type="caution">
    <text evidence="2">The sequence shown here is derived from an EMBL/GenBank/DDBJ whole genome shotgun (WGS) entry which is preliminary data.</text>
</comment>
<evidence type="ECO:0000313" key="2">
    <source>
        <dbReference type="EMBL" id="MBB6389996.1"/>
    </source>
</evidence>
<dbReference type="EMBL" id="JACHML010000001">
    <property type="protein sequence ID" value="MBB6389996.1"/>
    <property type="molecule type" value="Genomic_DNA"/>
</dbReference>
<protein>
    <submittedName>
        <fullName evidence="2">Uncharacterized protein</fullName>
    </submittedName>
</protein>
<dbReference type="AlphaFoldDB" id="A0A7X0FN23"/>
<feature type="region of interest" description="Disordered" evidence="1">
    <location>
        <begin position="1"/>
        <end position="23"/>
    </location>
</feature>
<dbReference type="RefSeq" id="WP_184749269.1">
    <property type="nucleotide sequence ID" value="NZ_BAAAJR010000008.1"/>
</dbReference>
<sequence length="127" mass="14070">MGIEEDARGILRGRDERDRQERIARERTERAVVAQITRIVSPLGPEFAKAARGRKWFGPSEWRFQVVYNYDTSGGGYADHGKADVTVYRDGTVRVTSETAGYGSGAVNPEVVRSSMTRALSYILDGA</sequence>